<feature type="domain" description="Rap-GAP" evidence="7">
    <location>
        <begin position="273"/>
        <end position="488"/>
    </location>
</feature>
<evidence type="ECO:0000256" key="5">
    <source>
        <dbReference type="PROSITE-ProRule" id="PRU00125"/>
    </source>
</evidence>
<proteinExistence type="predicted"/>
<dbReference type="RefSeq" id="XP_065644920.1">
    <property type="nucleotide sequence ID" value="XM_065788848.1"/>
</dbReference>
<dbReference type="PROSITE" id="PS00478">
    <property type="entry name" value="LIM_DOMAIN_1"/>
    <property type="match status" value="1"/>
</dbReference>
<dbReference type="SUPFAM" id="SSF54695">
    <property type="entry name" value="POZ domain"/>
    <property type="match status" value="1"/>
</dbReference>
<dbReference type="InterPro" id="IPR000331">
    <property type="entry name" value="Rap/Ran_GAP_dom"/>
</dbReference>
<evidence type="ECO:0000259" key="7">
    <source>
        <dbReference type="PROSITE" id="PS50085"/>
    </source>
</evidence>
<dbReference type="InterPro" id="IPR000210">
    <property type="entry name" value="BTB/POZ_dom"/>
</dbReference>
<dbReference type="Gene3D" id="6.10.140.210">
    <property type="match status" value="1"/>
</dbReference>
<dbReference type="PROSITE" id="PS50085">
    <property type="entry name" value="RAPGAP"/>
    <property type="match status" value="1"/>
</dbReference>
<dbReference type="SUPFAM" id="SSF111347">
    <property type="entry name" value="Rap/Ran-GAP"/>
    <property type="match status" value="1"/>
</dbReference>
<evidence type="ECO:0000256" key="1">
    <source>
        <dbReference type="ARBA" id="ARBA00022468"/>
    </source>
</evidence>
<dbReference type="Pfam" id="PF02145">
    <property type="entry name" value="Rap_GAP"/>
    <property type="match status" value="1"/>
</dbReference>
<organism evidence="8 9">
    <name type="scientific">Hydra vulgaris</name>
    <name type="common">Hydra</name>
    <name type="synonym">Hydra attenuata</name>
    <dbReference type="NCBI Taxonomy" id="6087"/>
    <lineage>
        <taxon>Eukaryota</taxon>
        <taxon>Metazoa</taxon>
        <taxon>Cnidaria</taxon>
        <taxon>Hydrozoa</taxon>
        <taxon>Hydroidolina</taxon>
        <taxon>Anthoathecata</taxon>
        <taxon>Aplanulata</taxon>
        <taxon>Hydridae</taxon>
        <taxon>Hydra</taxon>
    </lineage>
</organism>
<dbReference type="InterPro" id="IPR001781">
    <property type="entry name" value="Znf_LIM"/>
</dbReference>
<accession>A0ABM4B7S9</accession>
<evidence type="ECO:0000256" key="4">
    <source>
        <dbReference type="ARBA" id="ARBA00023038"/>
    </source>
</evidence>
<dbReference type="PROSITE" id="PS50023">
    <property type="entry name" value="LIM_DOMAIN_2"/>
    <property type="match status" value="1"/>
</dbReference>
<keyword evidence="4 5" id="KW-0440">LIM domain</keyword>
<reference evidence="9" key="2">
    <citation type="submission" date="2025-08" db="UniProtKB">
        <authorList>
            <consortium name="RefSeq"/>
        </authorList>
    </citation>
    <scope>IDENTIFICATION</scope>
</reference>
<dbReference type="InterPro" id="IPR011333">
    <property type="entry name" value="SKP1/BTB/POZ_sf"/>
</dbReference>
<dbReference type="InterPro" id="IPR035974">
    <property type="entry name" value="Rap/Ran-GAP_sf"/>
</dbReference>
<feature type="domain" description="LIM zinc-binding" evidence="6">
    <location>
        <begin position="9"/>
        <end position="75"/>
    </location>
</feature>
<dbReference type="SMART" id="SM00225">
    <property type="entry name" value="BTB"/>
    <property type="match status" value="1"/>
</dbReference>
<evidence type="ECO:0000313" key="9">
    <source>
        <dbReference type="RefSeq" id="XP_065644920.1"/>
    </source>
</evidence>
<protein>
    <submittedName>
        <fullName evidence="9">Uncharacterized protein LOC101236372 isoform X2</fullName>
    </submittedName>
</protein>
<keyword evidence="3 5" id="KW-0862">Zinc</keyword>
<keyword evidence="8" id="KW-1185">Reference proteome</keyword>
<dbReference type="Proteomes" id="UP001652625">
    <property type="component" value="Chromosome 01"/>
</dbReference>
<evidence type="ECO:0000313" key="8">
    <source>
        <dbReference type="Proteomes" id="UP001652625"/>
    </source>
</evidence>
<dbReference type="Pfam" id="PF00651">
    <property type="entry name" value="BTB"/>
    <property type="match status" value="1"/>
</dbReference>
<dbReference type="PANTHER" id="PTHR15711:SF25">
    <property type="entry name" value="RADISH, ISOFORM I"/>
    <property type="match status" value="1"/>
</dbReference>
<dbReference type="Gene3D" id="2.10.110.10">
    <property type="entry name" value="Cysteine Rich Protein"/>
    <property type="match status" value="1"/>
</dbReference>
<name>A0ABM4B7S9_HYDVU</name>
<evidence type="ECO:0000259" key="6">
    <source>
        <dbReference type="PROSITE" id="PS50023"/>
    </source>
</evidence>
<dbReference type="Gene3D" id="3.30.710.10">
    <property type="entry name" value="Potassium Channel Kv1.1, Chain A"/>
    <property type="match status" value="1"/>
</dbReference>
<dbReference type="GeneID" id="101236372"/>
<evidence type="ECO:0000256" key="3">
    <source>
        <dbReference type="ARBA" id="ARBA00022833"/>
    </source>
</evidence>
<sequence length="845" mass="97903">MSMINSLDIICHICQEQIVEVNQGFYFSPKRNQYLCHKHCFKCASCKQILFGKIYFLSPRKKFYCHLHHDNESPNVHENFFRELGIFKQVALMKIEGHGRGKEISFTSQANNDFIKCQCTGGELLLINDGYWIECVLEECPFYCFYRTYNRTNFEIPYWKLSTNHSDGYFQIDFFEEELFELCFADDDHTNYYCVDESIGPIVLSMKHGFISGRSCYRVLLRSSSHIIESVVPLSCFCLYKYDEQPMLDLVRKGLILTSSFTKMVNPESPAKLKSLDKVMLKDELKVGLIFVKEGQRLEEEFFTNTEHSKEFDDFLGFLGDRVKLGGFKGYSGGLDTKHSLTGEYSIYKEWRNYKVMFHVATLLPMDEHDDLKLQRKRHVGNDIVCLVFLEPGAKFEPASVRSNFLHIFIAVQPHYINDKIFYRVSVASRKTVLPFGPPVPFSQLFEKNEFFHDWLFSKMINGERSSYRSLKFFTMQERTRRQLLDEIVYEQQCKEAEKSPRGPFQRLWFSRANSLRTSQQVSVNGSLTHSSSMGDAESSMRVDVRGNSLSQVSYNGINQFSDVFFLVGDNNDVVLPAVGAILAARSRVFYELLYCDHMTIPRSNSMLYSSSTQSSVPANVRKRWSDFWKKAYTLNQYVSSNKKSSNIQNSDVPFIKEFSITEFEPYEFQALLEFIHNGSCFIHKDILIGVACAAECYGVRELMQLCVDCCSEIINPYNACLLFSSVRQFVLRYNVAKLLEKKISEFIFVNADKIFDSFDMASLSEDCLLQVLSLNLKMSETKKFKFIRSWYNRVCALGFEDEILKENLISYINFINFSDDELKQVALSGFLTKSSSNVNYVEEI</sequence>
<evidence type="ECO:0000256" key="2">
    <source>
        <dbReference type="ARBA" id="ARBA00022723"/>
    </source>
</evidence>
<dbReference type="SMART" id="SM00132">
    <property type="entry name" value="LIM"/>
    <property type="match status" value="1"/>
</dbReference>
<reference evidence="8" key="1">
    <citation type="submission" date="2025-05" db="UniProtKB">
        <authorList>
            <consortium name="RefSeq"/>
        </authorList>
    </citation>
    <scope>NUCLEOTIDE SEQUENCE [LARGE SCALE GENOMIC DNA]</scope>
</reference>
<keyword evidence="1" id="KW-0343">GTPase activation</keyword>
<gene>
    <name evidence="9" type="primary">LOC101236372</name>
</gene>
<keyword evidence="2 5" id="KW-0479">Metal-binding</keyword>
<dbReference type="PANTHER" id="PTHR15711">
    <property type="entry name" value="RAP GTPASE-ACTIVATING PROTEIN"/>
    <property type="match status" value="1"/>
</dbReference>
<dbReference type="InterPro" id="IPR050989">
    <property type="entry name" value="Rap1_Ran_GAP"/>
</dbReference>
<dbReference type="Gene3D" id="3.40.50.11210">
    <property type="entry name" value="Rap/Ran-GAP"/>
    <property type="match status" value="1"/>
</dbReference>
<dbReference type="Pfam" id="PF21022">
    <property type="entry name" value="Rap-GAP_dimer"/>
    <property type="match status" value="1"/>
</dbReference>